<reference evidence="1" key="1">
    <citation type="journal article" date="2022" name="Int. J. Mol. Sci.">
        <title>Draft Genome of Tanacetum Coccineum: Genomic Comparison of Closely Related Tanacetum-Family Plants.</title>
        <authorList>
            <person name="Yamashiro T."/>
            <person name="Shiraishi A."/>
            <person name="Nakayama K."/>
            <person name="Satake H."/>
        </authorList>
    </citation>
    <scope>NUCLEOTIDE SEQUENCE</scope>
</reference>
<proteinExistence type="predicted"/>
<keyword evidence="2" id="KW-1185">Reference proteome</keyword>
<gene>
    <name evidence="1" type="ORF">Tco_0801882</name>
</gene>
<organism evidence="1 2">
    <name type="scientific">Tanacetum coccineum</name>
    <dbReference type="NCBI Taxonomy" id="301880"/>
    <lineage>
        <taxon>Eukaryota</taxon>
        <taxon>Viridiplantae</taxon>
        <taxon>Streptophyta</taxon>
        <taxon>Embryophyta</taxon>
        <taxon>Tracheophyta</taxon>
        <taxon>Spermatophyta</taxon>
        <taxon>Magnoliopsida</taxon>
        <taxon>eudicotyledons</taxon>
        <taxon>Gunneridae</taxon>
        <taxon>Pentapetalae</taxon>
        <taxon>asterids</taxon>
        <taxon>campanulids</taxon>
        <taxon>Asterales</taxon>
        <taxon>Asteraceae</taxon>
        <taxon>Asteroideae</taxon>
        <taxon>Anthemideae</taxon>
        <taxon>Anthemidinae</taxon>
        <taxon>Tanacetum</taxon>
    </lineage>
</organism>
<reference evidence="1" key="2">
    <citation type="submission" date="2022-01" db="EMBL/GenBank/DDBJ databases">
        <authorList>
            <person name="Yamashiro T."/>
            <person name="Shiraishi A."/>
            <person name="Satake H."/>
            <person name="Nakayama K."/>
        </authorList>
    </citation>
    <scope>NUCLEOTIDE SEQUENCE</scope>
</reference>
<dbReference type="Proteomes" id="UP001151760">
    <property type="component" value="Unassembled WGS sequence"/>
</dbReference>
<protein>
    <submittedName>
        <fullName evidence="1">Uncharacterized protein</fullName>
    </submittedName>
</protein>
<evidence type="ECO:0000313" key="1">
    <source>
        <dbReference type="EMBL" id="GJS94914.1"/>
    </source>
</evidence>
<evidence type="ECO:0000313" key="2">
    <source>
        <dbReference type="Proteomes" id="UP001151760"/>
    </source>
</evidence>
<accession>A0ABQ4ZX91</accession>
<dbReference type="EMBL" id="BQNB010011768">
    <property type="protein sequence ID" value="GJS94914.1"/>
    <property type="molecule type" value="Genomic_DNA"/>
</dbReference>
<name>A0ABQ4ZX91_9ASTR</name>
<comment type="caution">
    <text evidence="1">The sequence shown here is derived from an EMBL/GenBank/DDBJ whole genome shotgun (WGS) entry which is preliminary data.</text>
</comment>
<sequence length="103" mass="11522">MAASGPSHVVVRCAIDEIAEFSGETEMPKYMKVFILQEIAKARQMEAMNDPDEYFDSLMDLGDSRRIGNEKPMGLNERIAKAEEEISTLEAHLEIMDAAINSE</sequence>